<proteinExistence type="predicted"/>
<evidence type="ECO:0000256" key="2">
    <source>
        <dbReference type="ARBA" id="ARBA00022679"/>
    </source>
</evidence>
<dbReference type="GO" id="GO:0003841">
    <property type="term" value="F:1-acylglycerol-3-phosphate O-acyltransferase activity"/>
    <property type="evidence" value="ECO:0007669"/>
    <property type="project" value="TreeGrafter"/>
</dbReference>
<dbReference type="EMBL" id="VIOS01000078">
    <property type="protein sequence ID" value="TQP10432.1"/>
    <property type="molecule type" value="Genomic_DNA"/>
</dbReference>
<dbReference type="AlphaFoldDB" id="A0A543YEC6"/>
<feature type="domain" description="Phospholipid/glycerol acyltransferase" evidence="5">
    <location>
        <begin position="38"/>
        <end position="160"/>
    </location>
</feature>
<evidence type="ECO:0000256" key="3">
    <source>
        <dbReference type="ARBA" id="ARBA00023315"/>
    </source>
</evidence>
<evidence type="ECO:0000259" key="5">
    <source>
        <dbReference type="SMART" id="SM00563"/>
    </source>
</evidence>
<accession>A0A543YEC6</accession>
<evidence type="ECO:0000256" key="4">
    <source>
        <dbReference type="SAM" id="Phobius"/>
    </source>
</evidence>
<dbReference type="Proteomes" id="UP000319979">
    <property type="component" value="Unassembled WGS sequence"/>
</dbReference>
<keyword evidence="4" id="KW-0812">Transmembrane</keyword>
<dbReference type="SMART" id="SM00563">
    <property type="entry name" value="PlsC"/>
    <property type="match status" value="1"/>
</dbReference>
<dbReference type="InterPro" id="IPR002123">
    <property type="entry name" value="Plipid/glycerol_acylTrfase"/>
</dbReference>
<evidence type="ECO:0000313" key="9">
    <source>
        <dbReference type="Proteomes" id="UP000323819"/>
    </source>
</evidence>
<gene>
    <name evidence="6" type="ORF">FLM02_15755</name>
    <name evidence="7" type="ORF">FXF03_12985</name>
</gene>
<reference evidence="7 9" key="1">
    <citation type="submission" date="2019-06" db="EMBL/GenBank/DDBJ databases">
        <title>Vibrio cholerae phylogeny based on whole-genome sequencing reveals genetic diversity and population strucutre.</title>
        <authorList>
            <person name="Zhiqiu Y."/>
            <person name="Bin L."/>
            <person name="Lingyan J."/>
        </authorList>
    </citation>
    <scope>NUCLEOTIDE SEQUENCE [LARGE SCALE GENOMIC DNA]</scope>
    <source>
        <strain evidence="7 9">N2814</strain>
    </source>
</reference>
<keyword evidence="4" id="KW-1133">Transmembrane helix</keyword>
<reference evidence="6 8" key="2">
    <citation type="submission" date="2019-07" db="EMBL/GenBank/DDBJ databases">
        <title>Phenotypic and genotypic antimicrobial resistance traits of Vibrio cholerae non-O1/non-O139 isolated from a large Austrian lake frequently associated with cases of infection.</title>
        <authorList>
            <person name="Lepuschitz S."/>
            <person name="Baron S."/>
            <person name="Larvor E."/>
            <person name="Granier S."/>
            <person name="Pretzer C."/>
            <person name="Mach R.L."/>
            <person name="Farnleitner A.H."/>
            <person name="Ruppitsch W."/>
            <person name="Pleininger S."/>
            <person name="Indra A."/>
            <person name="Kirschner A.K.T."/>
        </authorList>
    </citation>
    <scope>NUCLEOTIDE SEQUENCE [LARGE SCALE GENOMIC DNA]</scope>
    <source>
        <strain evidence="6 8">A12JL36W90</strain>
    </source>
</reference>
<organism evidence="6 8">
    <name type="scientific">Vibrio cholerae</name>
    <dbReference type="NCBI Taxonomy" id="666"/>
    <lineage>
        <taxon>Bacteria</taxon>
        <taxon>Pseudomonadati</taxon>
        <taxon>Pseudomonadota</taxon>
        <taxon>Gammaproteobacteria</taxon>
        <taxon>Vibrionales</taxon>
        <taxon>Vibrionaceae</taxon>
        <taxon>Vibrio</taxon>
    </lineage>
</organism>
<protein>
    <submittedName>
        <fullName evidence="6">1-acyl-sn-glycerol-3-phosphate acyltransferase</fullName>
    </submittedName>
</protein>
<dbReference type="EMBL" id="VSIJ01000033">
    <property type="protein sequence ID" value="TXX65360.1"/>
    <property type="molecule type" value="Genomic_DNA"/>
</dbReference>
<keyword evidence="2 6" id="KW-0808">Transferase</keyword>
<dbReference type="CDD" id="cd07989">
    <property type="entry name" value="LPLAT_AGPAT-like"/>
    <property type="match status" value="1"/>
</dbReference>
<name>A0A543YEC6_VIBCL</name>
<dbReference type="PANTHER" id="PTHR10434">
    <property type="entry name" value="1-ACYL-SN-GLYCEROL-3-PHOSPHATE ACYLTRANSFERASE"/>
    <property type="match status" value="1"/>
</dbReference>
<comment type="pathway">
    <text evidence="1">Lipid metabolism.</text>
</comment>
<dbReference type="Proteomes" id="UP000323819">
    <property type="component" value="Unassembled WGS sequence"/>
</dbReference>
<sequence>MARILKVLFFLLIVKPLVFIGLGLNILQRQNLPTQGPMVIAANHNSHLDTLVLMALFPLHLIHRVRPVAAADYFLVNPFVAWLSLNIIGIIPIRRSPSSSERDAVLQACHEALDQGDILIIFPEGSRGEPEIMSGLKKGIYHLVKNHPERAVLPVVMRGLGRALPKGTAMFVPFNCDVVIGEPLTGFSDAEHFVQVMQKNYQQLATHCITQTQATLDSDPLDS</sequence>
<evidence type="ECO:0000313" key="7">
    <source>
        <dbReference type="EMBL" id="TXX65360.1"/>
    </source>
</evidence>
<feature type="transmembrane region" description="Helical" evidence="4">
    <location>
        <begin position="7"/>
        <end position="26"/>
    </location>
</feature>
<dbReference type="SUPFAM" id="SSF69593">
    <property type="entry name" value="Glycerol-3-phosphate (1)-acyltransferase"/>
    <property type="match status" value="1"/>
</dbReference>
<evidence type="ECO:0000313" key="6">
    <source>
        <dbReference type="EMBL" id="TQP10432.1"/>
    </source>
</evidence>
<keyword evidence="3 6" id="KW-0012">Acyltransferase</keyword>
<comment type="caution">
    <text evidence="6">The sequence shown here is derived from an EMBL/GenBank/DDBJ whole genome shotgun (WGS) entry which is preliminary data.</text>
</comment>
<dbReference type="RefSeq" id="WP_000101100.1">
    <property type="nucleotide sequence ID" value="NZ_BAABUH010000001.1"/>
</dbReference>
<dbReference type="PANTHER" id="PTHR10434:SF11">
    <property type="entry name" value="1-ACYL-SN-GLYCEROL-3-PHOSPHATE ACYLTRANSFERASE"/>
    <property type="match status" value="1"/>
</dbReference>
<dbReference type="GO" id="GO:0006654">
    <property type="term" value="P:phosphatidic acid biosynthetic process"/>
    <property type="evidence" value="ECO:0007669"/>
    <property type="project" value="TreeGrafter"/>
</dbReference>
<dbReference type="Pfam" id="PF01553">
    <property type="entry name" value="Acyltransferase"/>
    <property type="match status" value="1"/>
</dbReference>
<evidence type="ECO:0000256" key="1">
    <source>
        <dbReference type="ARBA" id="ARBA00005189"/>
    </source>
</evidence>
<evidence type="ECO:0000313" key="8">
    <source>
        <dbReference type="Proteomes" id="UP000319979"/>
    </source>
</evidence>
<keyword evidence="4" id="KW-0472">Membrane</keyword>